<dbReference type="Pfam" id="PF04978">
    <property type="entry name" value="MST"/>
    <property type="match status" value="1"/>
</dbReference>
<dbReference type="RefSeq" id="WP_127933790.1">
    <property type="nucleotide sequence ID" value="NZ_SAUN01000001.1"/>
</dbReference>
<sequence length="169" mass="18870">MSTPPLWPEELVSTGAEREVLEAFLDCQRRQIKAKLAGVAEEAARRRIVPSKTTPAGLIKHLTAVERNWFHRQLAQRDPAGIPGNSRGDDQSWELGPDDTLDHLIAEYDKVCQESRRIAAGFALDDTVPSERLGRVSLRWIYTHMIEETAQHAGHADILRELIDGATGL</sequence>
<keyword evidence="2" id="KW-1185">Reference proteome</keyword>
<comment type="caution">
    <text evidence="1">The sequence shown here is derived from an EMBL/GenBank/DDBJ whole genome shotgun (WGS) entry which is preliminary data.</text>
</comment>
<accession>A0A438M786</accession>
<reference evidence="1 2" key="1">
    <citation type="submission" date="2019-01" db="EMBL/GenBank/DDBJ databases">
        <title>Sequencing the genomes of 1000 actinobacteria strains.</title>
        <authorList>
            <person name="Klenk H.-P."/>
        </authorList>
    </citation>
    <scope>NUCLEOTIDE SEQUENCE [LARGE SCALE GENOMIC DNA]</scope>
    <source>
        <strain evidence="1 2">DSM 43925</strain>
    </source>
</reference>
<dbReference type="InterPro" id="IPR034660">
    <property type="entry name" value="DinB/YfiT-like"/>
</dbReference>
<name>A0A438M786_9ACTN</name>
<gene>
    <name evidence="1" type="ORF">EDD27_4107</name>
</gene>
<evidence type="ECO:0000313" key="1">
    <source>
        <dbReference type="EMBL" id="RVX41557.1"/>
    </source>
</evidence>
<dbReference type="Proteomes" id="UP000284824">
    <property type="component" value="Unassembled WGS sequence"/>
</dbReference>
<dbReference type="OrthoDB" id="4548523at2"/>
<dbReference type="EMBL" id="SAUN01000001">
    <property type="protein sequence ID" value="RVX41557.1"/>
    <property type="molecule type" value="Genomic_DNA"/>
</dbReference>
<dbReference type="InterPro" id="IPR007061">
    <property type="entry name" value="MST-like"/>
</dbReference>
<proteinExistence type="predicted"/>
<protein>
    <submittedName>
        <fullName evidence="1">Uncharacterized protein DUF664</fullName>
    </submittedName>
</protein>
<dbReference type="AlphaFoldDB" id="A0A438M786"/>
<evidence type="ECO:0000313" key="2">
    <source>
        <dbReference type="Proteomes" id="UP000284824"/>
    </source>
</evidence>
<dbReference type="Gene3D" id="1.20.120.450">
    <property type="entry name" value="dinb family like domain"/>
    <property type="match status" value="1"/>
</dbReference>
<organism evidence="1 2">
    <name type="scientific">Nonomuraea polychroma</name>
    <dbReference type="NCBI Taxonomy" id="46176"/>
    <lineage>
        <taxon>Bacteria</taxon>
        <taxon>Bacillati</taxon>
        <taxon>Actinomycetota</taxon>
        <taxon>Actinomycetes</taxon>
        <taxon>Streptosporangiales</taxon>
        <taxon>Streptosporangiaceae</taxon>
        <taxon>Nonomuraea</taxon>
    </lineage>
</organism>
<dbReference type="SUPFAM" id="SSF109854">
    <property type="entry name" value="DinB/YfiT-like putative metalloenzymes"/>
    <property type="match status" value="1"/>
</dbReference>